<comment type="caution">
    <text evidence="1">The sequence shown here is derived from an EMBL/GenBank/DDBJ whole genome shotgun (WGS) entry which is preliminary data.</text>
</comment>
<protein>
    <submittedName>
        <fullName evidence="1">Uncharacterized protein</fullName>
    </submittedName>
</protein>
<sequence length="266" mass="29905">MSSGKLAKVSDHPYQVLIENSKAGLCAGIIVAPHYVITTINCARSTQDPRVIIRSGSSYWGRGGSQHQIEGFIEHQHWDGLFDNNLAVIRVKQPFRYGKFREPAALPDQGEEIQSSNFTTIVNVTGWGLVHANGQLQGKLTPVNQLHVLPLIIMSDNECQKQNPKFKPRKEICAINVDRRVGTVCLGDYGDPLVIDGRVFGILNWHHTKCDGKRPSGYLKIAHYRGWINKHIEYSIDELADTGDDDDMLVFSMRIFTCYAFRRLVG</sequence>
<keyword evidence="2" id="KW-1185">Reference proteome</keyword>
<gene>
    <name evidence="1" type="ORF">QAD02_019072</name>
</gene>
<dbReference type="Proteomes" id="UP001239111">
    <property type="component" value="Chromosome 1"/>
</dbReference>
<evidence type="ECO:0000313" key="2">
    <source>
        <dbReference type="Proteomes" id="UP001239111"/>
    </source>
</evidence>
<name>A0ACC2PND4_9HYME</name>
<proteinExistence type="predicted"/>
<evidence type="ECO:0000313" key="1">
    <source>
        <dbReference type="EMBL" id="KAJ8683280.1"/>
    </source>
</evidence>
<dbReference type="EMBL" id="CM056741">
    <property type="protein sequence ID" value="KAJ8683280.1"/>
    <property type="molecule type" value="Genomic_DNA"/>
</dbReference>
<accession>A0ACC2PND4</accession>
<organism evidence="1 2">
    <name type="scientific">Eretmocerus hayati</name>
    <dbReference type="NCBI Taxonomy" id="131215"/>
    <lineage>
        <taxon>Eukaryota</taxon>
        <taxon>Metazoa</taxon>
        <taxon>Ecdysozoa</taxon>
        <taxon>Arthropoda</taxon>
        <taxon>Hexapoda</taxon>
        <taxon>Insecta</taxon>
        <taxon>Pterygota</taxon>
        <taxon>Neoptera</taxon>
        <taxon>Endopterygota</taxon>
        <taxon>Hymenoptera</taxon>
        <taxon>Apocrita</taxon>
        <taxon>Proctotrupomorpha</taxon>
        <taxon>Chalcidoidea</taxon>
        <taxon>Aphelinidae</taxon>
        <taxon>Aphelininae</taxon>
        <taxon>Eretmocerus</taxon>
    </lineage>
</organism>
<reference evidence="1" key="1">
    <citation type="submission" date="2023-04" db="EMBL/GenBank/DDBJ databases">
        <title>A chromosome-level genome assembly of the parasitoid wasp Eretmocerus hayati.</title>
        <authorList>
            <person name="Zhong Y."/>
            <person name="Liu S."/>
            <person name="Liu Y."/>
        </authorList>
    </citation>
    <scope>NUCLEOTIDE SEQUENCE</scope>
    <source>
        <strain evidence="1">ZJU_SS_LIU_2023</strain>
    </source>
</reference>